<name>A0A8R1J1C7_CAEJA</name>
<evidence type="ECO:0000313" key="3">
    <source>
        <dbReference type="Proteomes" id="UP000005237"/>
    </source>
</evidence>
<proteinExistence type="predicted"/>
<evidence type="ECO:0000256" key="1">
    <source>
        <dbReference type="SAM" id="MobiDB-lite"/>
    </source>
</evidence>
<sequence>MNPIPSTSSSSSTTRITLPEAPPSYYDFPPSYTAKNDTTTDELPAYCPREIPTSEQPRVPPQAQQIYTVLPRQAYAIRLHRSEFG</sequence>
<protein>
    <submittedName>
        <fullName evidence="2">Uncharacterized protein</fullName>
    </submittedName>
</protein>
<evidence type="ECO:0000313" key="2">
    <source>
        <dbReference type="EnsemblMetazoa" id="CJA43299.1"/>
    </source>
</evidence>
<feature type="region of interest" description="Disordered" evidence="1">
    <location>
        <begin position="1"/>
        <end position="41"/>
    </location>
</feature>
<dbReference type="AlphaFoldDB" id="A0A8R1J1C7"/>
<reference evidence="3" key="1">
    <citation type="submission" date="2010-08" db="EMBL/GenBank/DDBJ databases">
        <authorList>
            <consortium name="Caenorhabditis japonica Sequencing Consortium"/>
            <person name="Wilson R.K."/>
        </authorList>
    </citation>
    <scope>NUCLEOTIDE SEQUENCE [LARGE SCALE GENOMIC DNA]</scope>
    <source>
        <strain evidence="3">DF5081</strain>
    </source>
</reference>
<reference evidence="2" key="2">
    <citation type="submission" date="2022-06" db="UniProtKB">
        <authorList>
            <consortium name="EnsemblMetazoa"/>
        </authorList>
    </citation>
    <scope>IDENTIFICATION</scope>
    <source>
        <strain evidence="2">DF5081</strain>
    </source>
</reference>
<organism evidence="2 3">
    <name type="scientific">Caenorhabditis japonica</name>
    <dbReference type="NCBI Taxonomy" id="281687"/>
    <lineage>
        <taxon>Eukaryota</taxon>
        <taxon>Metazoa</taxon>
        <taxon>Ecdysozoa</taxon>
        <taxon>Nematoda</taxon>
        <taxon>Chromadorea</taxon>
        <taxon>Rhabditida</taxon>
        <taxon>Rhabditina</taxon>
        <taxon>Rhabditomorpha</taxon>
        <taxon>Rhabditoidea</taxon>
        <taxon>Rhabditidae</taxon>
        <taxon>Peloderinae</taxon>
        <taxon>Caenorhabditis</taxon>
    </lineage>
</organism>
<dbReference type="Proteomes" id="UP000005237">
    <property type="component" value="Unassembled WGS sequence"/>
</dbReference>
<keyword evidence="3" id="KW-1185">Reference proteome</keyword>
<dbReference type="EnsemblMetazoa" id="CJA43299.1">
    <property type="protein sequence ID" value="CJA43299.1"/>
    <property type="gene ID" value="WBGene00219147"/>
</dbReference>
<accession>A0A8R1J1C7</accession>
<feature type="compositionally biased region" description="Low complexity" evidence="1">
    <location>
        <begin position="1"/>
        <end position="14"/>
    </location>
</feature>